<feature type="signal peptide" evidence="1">
    <location>
        <begin position="1"/>
        <end position="16"/>
    </location>
</feature>
<protein>
    <recommendedName>
        <fullName evidence="4">DUF19 domain-containing protein</fullName>
    </recommendedName>
</protein>
<name>A0A9P1MZ32_9PELO</name>
<dbReference type="Proteomes" id="UP001152747">
    <property type="component" value="Unassembled WGS sequence"/>
</dbReference>
<dbReference type="AlphaFoldDB" id="A0A9P1MZ32"/>
<evidence type="ECO:0000313" key="2">
    <source>
        <dbReference type="EMBL" id="CAI5442000.1"/>
    </source>
</evidence>
<reference evidence="2" key="1">
    <citation type="submission" date="2022-11" db="EMBL/GenBank/DDBJ databases">
        <authorList>
            <person name="Kikuchi T."/>
        </authorList>
    </citation>
    <scope>NUCLEOTIDE SEQUENCE</scope>
    <source>
        <strain evidence="2">PS1010</strain>
    </source>
</reference>
<keyword evidence="1" id="KW-0732">Signal</keyword>
<organism evidence="2 3">
    <name type="scientific">Caenorhabditis angaria</name>
    <dbReference type="NCBI Taxonomy" id="860376"/>
    <lineage>
        <taxon>Eukaryota</taxon>
        <taxon>Metazoa</taxon>
        <taxon>Ecdysozoa</taxon>
        <taxon>Nematoda</taxon>
        <taxon>Chromadorea</taxon>
        <taxon>Rhabditida</taxon>
        <taxon>Rhabditina</taxon>
        <taxon>Rhabditomorpha</taxon>
        <taxon>Rhabditoidea</taxon>
        <taxon>Rhabditidae</taxon>
        <taxon>Peloderinae</taxon>
        <taxon>Caenorhabditis</taxon>
    </lineage>
</organism>
<sequence>MTFLLYILLIFPLVKSDTDCGHLNESNAFSDSGTTFQYNGQCCTDEAVEYLDNSGFKTTWRLGLKKQLASIKAAIAAGKCEKTTTTTKKCKFQAY</sequence>
<accession>A0A9P1MZ32</accession>
<dbReference type="EMBL" id="CANHGI010000002">
    <property type="protein sequence ID" value="CAI5442000.1"/>
    <property type="molecule type" value="Genomic_DNA"/>
</dbReference>
<keyword evidence="3" id="KW-1185">Reference proteome</keyword>
<evidence type="ECO:0000256" key="1">
    <source>
        <dbReference type="SAM" id="SignalP"/>
    </source>
</evidence>
<feature type="chain" id="PRO_5040329062" description="DUF19 domain-containing protein" evidence="1">
    <location>
        <begin position="17"/>
        <end position="95"/>
    </location>
</feature>
<proteinExistence type="predicted"/>
<evidence type="ECO:0008006" key="4">
    <source>
        <dbReference type="Google" id="ProtNLM"/>
    </source>
</evidence>
<gene>
    <name evidence="2" type="ORF">CAMP_LOCUS4637</name>
</gene>
<evidence type="ECO:0000313" key="3">
    <source>
        <dbReference type="Proteomes" id="UP001152747"/>
    </source>
</evidence>
<comment type="caution">
    <text evidence="2">The sequence shown here is derived from an EMBL/GenBank/DDBJ whole genome shotgun (WGS) entry which is preliminary data.</text>
</comment>